<dbReference type="CDD" id="cd00067">
    <property type="entry name" value="GAL4"/>
    <property type="match status" value="1"/>
</dbReference>
<protein>
    <recommendedName>
        <fullName evidence="3">Zn(2)-C6 fungal-type domain-containing protein</fullName>
    </recommendedName>
</protein>
<dbReference type="GO" id="GO:0001228">
    <property type="term" value="F:DNA-binding transcription activator activity, RNA polymerase II-specific"/>
    <property type="evidence" value="ECO:0007669"/>
    <property type="project" value="TreeGrafter"/>
</dbReference>
<dbReference type="Gene3D" id="4.10.240.10">
    <property type="entry name" value="Zn(2)-C6 fungal-type DNA-binding domain"/>
    <property type="match status" value="1"/>
</dbReference>
<evidence type="ECO:0000313" key="4">
    <source>
        <dbReference type="EMBL" id="CEO50342.1"/>
    </source>
</evidence>
<proteinExistence type="predicted"/>
<dbReference type="EMBL" id="CDPU01000018">
    <property type="protein sequence ID" value="CEO50342.1"/>
    <property type="molecule type" value="Genomic_DNA"/>
</dbReference>
<feature type="compositionally biased region" description="Basic and acidic residues" evidence="2">
    <location>
        <begin position="10"/>
        <end position="21"/>
    </location>
</feature>
<reference evidence="4" key="1">
    <citation type="submission" date="2015-01" db="EMBL/GenBank/DDBJ databases">
        <authorList>
            <person name="Durling Mikael"/>
        </authorList>
    </citation>
    <scope>NUCLEOTIDE SEQUENCE</scope>
</reference>
<evidence type="ECO:0000259" key="3">
    <source>
        <dbReference type="PROSITE" id="PS50048"/>
    </source>
</evidence>
<dbReference type="AlphaFoldDB" id="A0A0B7K469"/>
<dbReference type="GO" id="GO:0008270">
    <property type="term" value="F:zinc ion binding"/>
    <property type="evidence" value="ECO:0007669"/>
    <property type="project" value="InterPro"/>
</dbReference>
<dbReference type="PANTHER" id="PTHR47784">
    <property type="entry name" value="STEROL UPTAKE CONTROL PROTEIN 2"/>
    <property type="match status" value="1"/>
</dbReference>
<keyword evidence="1" id="KW-0539">Nucleus</keyword>
<dbReference type="SUPFAM" id="SSF57701">
    <property type="entry name" value="Zn2/Cys6 DNA-binding domain"/>
    <property type="match status" value="1"/>
</dbReference>
<dbReference type="InterPro" id="IPR053157">
    <property type="entry name" value="Sterol_Uptake_Regulator"/>
</dbReference>
<dbReference type="PROSITE" id="PS50048">
    <property type="entry name" value="ZN2_CY6_FUNGAL_2"/>
    <property type="match status" value="1"/>
</dbReference>
<accession>A0A0B7K469</accession>
<dbReference type="InterPro" id="IPR001138">
    <property type="entry name" value="Zn2Cys6_DnaBD"/>
</dbReference>
<dbReference type="PANTHER" id="PTHR47784:SF5">
    <property type="entry name" value="STEROL UPTAKE CONTROL PROTEIN 2"/>
    <property type="match status" value="1"/>
</dbReference>
<dbReference type="PROSITE" id="PS00463">
    <property type="entry name" value="ZN2_CY6_FUNGAL_1"/>
    <property type="match status" value="1"/>
</dbReference>
<name>A0A0B7K469_BIOOC</name>
<feature type="domain" description="Zn(2)-C6 fungal-type" evidence="3">
    <location>
        <begin position="33"/>
        <end position="63"/>
    </location>
</feature>
<evidence type="ECO:0000256" key="2">
    <source>
        <dbReference type="SAM" id="MobiDB-lite"/>
    </source>
</evidence>
<organism evidence="4">
    <name type="scientific">Bionectria ochroleuca</name>
    <name type="common">Gliocladium roseum</name>
    <dbReference type="NCBI Taxonomy" id="29856"/>
    <lineage>
        <taxon>Eukaryota</taxon>
        <taxon>Fungi</taxon>
        <taxon>Dikarya</taxon>
        <taxon>Ascomycota</taxon>
        <taxon>Pezizomycotina</taxon>
        <taxon>Sordariomycetes</taxon>
        <taxon>Hypocreomycetidae</taxon>
        <taxon>Hypocreales</taxon>
        <taxon>Bionectriaceae</taxon>
        <taxon>Clonostachys</taxon>
    </lineage>
</organism>
<gene>
    <name evidence="4" type="ORF">BN869_000006400_1</name>
</gene>
<dbReference type="InterPro" id="IPR036864">
    <property type="entry name" value="Zn2-C6_fun-type_DNA-bd_sf"/>
</dbReference>
<feature type="region of interest" description="Disordered" evidence="2">
    <location>
        <begin position="1"/>
        <end position="32"/>
    </location>
</feature>
<sequence length="547" mass="61846">MASVTGRQQSHRDRNPKGQGKDRKKPLTRSRTGCASCRQLRQKCDEQQPVCSNCAVTMRPCIYPPPSIPLNERKLTAKSRTLPGQNAPWHAAGDRLNRVVTAIAPIYGPLGAPLDPFESLALKMPFKSADLLHYFVKCGEYLSPSSSKHVIGTVGHDSNALRNTLLVASLHYSWSSGSMQFFTPTYLLHKVESLNEINSWMRDVHKRQTSTKIIQSITTHCIVEAALGNFALAQVHLKGLMSYIGSIALEVCRPARIEEELTNRYVLVIMIFVNGLSTRITDVTPVNPQDSTAIYSMIRKGHREEHSGLENRLKALMMMPYFFSVPQPGVSLGLIDAREFVETLSDFTKKSEARLFPPEDGKLNDFWIEGTATALFLLLFETHMASIIATKGRSSFDSYERPPLKSAWSPLVAGASLYMGCILALWDLDAARDHNLQRYLVRLIRDDVCKTMTWFCEWNEQHQQLWFWKVFVAAMSFAVRPTADDDDDLVLLRKEMNEYIKYWSNVTGMTTWTEARAALENISWPKYLYAEDEARGVWIGAIQQDGI</sequence>
<dbReference type="Pfam" id="PF00172">
    <property type="entry name" value="Zn_clus"/>
    <property type="match status" value="1"/>
</dbReference>
<dbReference type="SMART" id="SM00066">
    <property type="entry name" value="GAL4"/>
    <property type="match status" value="1"/>
</dbReference>
<evidence type="ECO:0000256" key="1">
    <source>
        <dbReference type="ARBA" id="ARBA00023242"/>
    </source>
</evidence>